<evidence type="ECO:0000256" key="4">
    <source>
        <dbReference type="SAM" id="Phobius"/>
    </source>
</evidence>
<gene>
    <name evidence="6" type="ORF">CUR178_03073</name>
</gene>
<dbReference type="GO" id="GO:0005737">
    <property type="term" value="C:cytoplasm"/>
    <property type="evidence" value="ECO:0007669"/>
    <property type="project" value="TreeGrafter"/>
</dbReference>
<feature type="region of interest" description="Disordered" evidence="3">
    <location>
        <begin position="150"/>
        <end position="187"/>
    </location>
</feature>
<dbReference type="RefSeq" id="XP_067690913.1">
    <property type="nucleotide sequence ID" value="XM_067834810.1"/>
</dbReference>
<feature type="transmembrane region" description="Helical" evidence="4">
    <location>
        <begin position="946"/>
        <end position="964"/>
    </location>
</feature>
<dbReference type="Gene3D" id="3.40.50.300">
    <property type="entry name" value="P-loop containing nucleotide triphosphate hydrolases"/>
    <property type="match status" value="1"/>
</dbReference>
<proteinExistence type="predicted"/>
<sequence>MGTFLSRQEELFLHRRWQELLEAAMEADMAVLAVDAAVGPGGGGVDGRQTCNKRDTTPQRRRGVRIKTGGFRLSFQEWQAFLSVLEPHGVESNSAPSDLCAALSPAQLHVPAVALMVHLCVWWRGAISAHILSERVEGLVQLVADVQHPRMRNTESTHSSDGAESGAGGQGLDDARKESQDFPSSRRSRLARFVKQRIVDRAKRGSSSSCAAVTTEDEEELSLDTFADMVDLTQQLLDQEGALSTHTTGVAGASSTQGTHIFELYDEKINNAEALKQRPVLAVVMVLVLAVYASKTKACPQLAVRSVAHLEALEKMMLLGSSDGSRHSAATAAFPRPTSSFSTLATLWPLTGELEVALVHRQHEADAARSSSSDGEDLRTTLRHMHENRVSLLQDRSAAKAASPSERWAAGASQYVGQRPIWAALRSHFLSAGVFEADKPTVLVFFGPSGYGKSELAKRVASVLHGIPMPELEASGKLVYIHMPSFCTKDSIYSLVDPPAAHVGSGILLSALQKHPDAVVVLDEFEKSTAEAIHNLWLSAFQKNGVLRSLKEASRSVSTVRATFILTCNIAAEAIAAREGLYLNASPADQEKIRALFQSQCKSVCQETMGDPFVNRVDHFFPFMPYTRAERRQFVCLLLERLLTSQADKGRAIYATPGFVDAMVERLHTFHAATLEEAVRTQVMRMAHKGWTSGVLTVERHVAGGTVVVLLPATMSELMKHATPPSLPPASKTRDGAAVSLNVDESDDVGDVCGRSLLVEAWESLPGGPQSLAQWAVAGAKEGRAPGTKDEEGASTGPKATPAPSTDERNAILSPVTASTTSLPTPAPSGARPLGVCTPTLENENEYEYIADKLRILKLEKELDTTRALLKQRDLAILSLKEKILQLQKALALMLLSLLSCLCLMALIVGLKLTLIFAFAIVLCLVFVLGVPLSFLLSAVRGLFDLLGPYKVGGLLLLMLAWLARASRSAASCS</sequence>
<dbReference type="SMART" id="SM00382">
    <property type="entry name" value="AAA"/>
    <property type="match status" value="1"/>
</dbReference>
<accession>A0A836GJ22</accession>
<dbReference type="InterPro" id="IPR003593">
    <property type="entry name" value="AAA+_ATPase"/>
</dbReference>
<dbReference type="EMBL" id="JAFHKP010000030">
    <property type="protein sequence ID" value="KAG5473154.1"/>
    <property type="molecule type" value="Genomic_DNA"/>
</dbReference>
<dbReference type="AlphaFoldDB" id="A0A836GJ22"/>
<keyword evidence="4" id="KW-0812">Transmembrane</keyword>
<dbReference type="Proteomes" id="UP000674179">
    <property type="component" value="Chromosome 30"/>
</dbReference>
<reference evidence="6 7" key="1">
    <citation type="submission" date="2021-02" db="EMBL/GenBank/DDBJ databases">
        <title>Leishmania (Mundinia) enrietti genome sequencing and assembly.</title>
        <authorList>
            <person name="Almutairi H."/>
            <person name="Gatherer D."/>
        </authorList>
    </citation>
    <scope>NUCLEOTIDE SEQUENCE [LARGE SCALE GENOMIC DNA]</scope>
    <source>
        <strain evidence="6">CUR178</strain>
    </source>
</reference>
<dbReference type="SUPFAM" id="SSF52540">
    <property type="entry name" value="P-loop containing nucleoside triphosphate hydrolases"/>
    <property type="match status" value="1"/>
</dbReference>
<keyword evidence="2" id="KW-0067">ATP-binding</keyword>
<dbReference type="InterPro" id="IPR027417">
    <property type="entry name" value="P-loop_NTPase"/>
</dbReference>
<keyword evidence="4" id="KW-1133">Transmembrane helix</keyword>
<comment type="caution">
    <text evidence="6">The sequence shown here is derived from an EMBL/GenBank/DDBJ whole genome shotgun (WGS) entry which is preliminary data.</text>
</comment>
<dbReference type="GO" id="GO:0016887">
    <property type="term" value="F:ATP hydrolysis activity"/>
    <property type="evidence" value="ECO:0007669"/>
    <property type="project" value="InterPro"/>
</dbReference>
<organism evidence="6 7">
    <name type="scientific">Leishmania enriettii</name>
    <dbReference type="NCBI Taxonomy" id="5663"/>
    <lineage>
        <taxon>Eukaryota</taxon>
        <taxon>Discoba</taxon>
        <taxon>Euglenozoa</taxon>
        <taxon>Kinetoplastea</taxon>
        <taxon>Metakinetoplastina</taxon>
        <taxon>Trypanosomatida</taxon>
        <taxon>Trypanosomatidae</taxon>
        <taxon>Leishmaniinae</taxon>
        <taxon>Leishmania</taxon>
    </lineage>
</organism>
<feature type="compositionally biased region" description="Basic and acidic residues" evidence="3">
    <location>
        <begin position="781"/>
        <end position="792"/>
    </location>
</feature>
<feature type="transmembrane region" description="Helical" evidence="4">
    <location>
        <begin position="890"/>
        <end position="909"/>
    </location>
</feature>
<feature type="domain" description="AAA+ ATPase" evidence="5">
    <location>
        <begin position="439"/>
        <end position="587"/>
    </location>
</feature>
<feature type="region of interest" description="Disordered" evidence="3">
    <location>
        <begin position="777"/>
        <end position="810"/>
    </location>
</feature>
<evidence type="ECO:0000256" key="1">
    <source>
        <dbReference type="ARBA" id="ARBA00022741"/>
    </source>
</evidence>
<protein>
    <recommendedName>
        <fullName evidence="5">AAA+ ATPase domain-containing protein</fullName>
    </recommendedName>
</protein>
<dbReference type="GO" id="GO:0005524">
    <property type="term" value="F:ATP binding"/>
    <property type="evidence" value="ECO:0007669"/>
    <property type="project" value="UniProtKB-KW"/>
</dbReference>
<dbReference type="InterPro" id="IPR050130">
    <property type="entry name" value="ClpA_ClpB"/>
</dbReference>
<keyword evidence="1" id="KW-0547">Nucleotide-binding</keyword>
<dbReference type="KEGG" id="lenr:94170320"/>
<dbReference type="GeneID" id="94170320"/>
<evidence type="ECO:0000259" key="5">
    <source>
        <dbReference type="SMART" id="SM00382"/>
    </source>
</evidence>
<evidence type="ECO:0000256" key="2">
    <source>
        <dbReference type="ARBA" id="ARBA00022840"/>
    </source>
</evidence>
<dbReference type="OrthoDB" id="47330at2759"/>
<dbReference type="InterPro" id="IPR003959">
    <property type="entry name" value="ATPase_AAA_core"/>
</dbReference>
<dbReference type="GO" id="GO:0034605">
    <property type="term" value="P:cellular response to heat"/>
    <property type="evidence" value="ECO:0007669"/>
    <property type="project" value="TreeGrafter"/>
</dbReference>
<keyword evidence="4" id="KW-0472">Membrane</keyword>
<keyword evidence="7" id="KW-1185">Reference proteome</keyword>
<dbReference type="Pfam" id="PF07724">
    <property type="entry name" value="AAA_2"/>
    <property type="match status" value="1"/>
</dbReference>
<evidence type="ECO:0000313" key="7">
    <source>
        <dbReference type="Proteomes" id="UP000674179"/>
    </source>
</evidence>
<evidence type="ECO:0000256" key="3">
    <source>
        <dbReference type="SAM" id="MobiDB-lite"/>
    </source>
</evidence>
<dbReference type="PANTHER" id="PTHR11638:SF89">
    <property type="entry name" value="AAA+ ATPASE DOMAIN-CONTAINING PROTEIN"/>
    <property type="match status" value="1"/>
</dbReference>
<feature type="transmembrane region" description="Helical" evidence="4">
    <location>
        <begin position="916"/>
        <end position="940"/>
    </location>
</feature>
<dbReference type="PANTHER" id="PTHR11638">
    <property type="entry name" value="ATP-DEPENDENT CLP PROTEASE"/>
    <property type="match status" value="1"/>
</dbReference>
<name>A0A836GJ22_LEIEN</name>
<evidence type="ECO:0000313" key="6">
    <source>
        <dbReference type="EMBL" id="KAG5473154.1"/>
    </source>
</evidence>